<dbReference type="PROSITE" id="PS51419">
    <property type="entry name" value="RAB"/>
    <property type="match status" value="1"/>
</dbReference>
<evidence type="ECO:0000256" key="1">
    <source>
        <dbReference type="ARBA" id="ARBA00022741"/>
    </source>
</evidence>
<dbReference type="SUPFAM" id="SSF52540">
    <property type="entry name" value="P-loop containing nucleoside triphosphate hydrolases"/>
    <property type="match status" value="1"/>
</dbReference>
<dbReference type="InterPro" id="IPR001806">
    <property type="entry name" value="Small_GTPase"/>
</dbReference>
<dbReference type="OrthoDB" id="63533at2759"/>
<dbReference type="FunFam" id="3.40.50.300:FF:000808">
    <property type="entry name" value="Small GTP-binding protein, putative"/>
    <property type="match status" value="1"/>
</dbReference>
<dbReference type="GO" id="GO:0005525">
    <property type="term" value="F:GTP binding"/>
    <property type="evidence" value="ECO:0007669"/>
    <property type="project" value="InterPro"/>
</dbReference>
<dbReference type="PRINTS" id="PR00449">
    <property type="entry name" value="RASTRNSFRMNG"/>
</dbReference>
<dbReference type="SMART" id="SM00174">
    <property type="entry name" value="RHO"/>
    <property type="match status" value="1"/>
</dbReference>
<evidence type="ECO:0000313" key="2">
    <source>
        <dbReference type="EMBL" id="KAJ5066586.1"/>
    </source>
</evidence>
<dbReference type="EMBL" id="JAPDFW010000139">
    <property type="protein sequence ID" value="KAJ5066586.1"/>
    <property type="molecule type" value="Genomic_DNA"/>
</dbReference>
<dbReference type="SMART" id="SM00173">
    <property type="entry name" value="RAS"/>
    <property type="match status" value="1"/>
</dbReference>
<sequence>MDSDSKLSFKVVLLGHSHVGKTCLVKKLITGEFDPETETTINATYSVYDVEFEKQTVQLQIWDTAGEEKFQKFAPIYYHGAFGALVIYDITDNYSFTRAKFWINELYRNGSPDVIIILVGNKLDRESERTVNEEEVQKYADENSLYHIQSSAKTGENVADSFRALAKKILESKKLSRNNIRVDDDDDDNLKKKKQGCC</sequence>
<reference evidence="2" key="1">
    <citation type="submission" date="2022-10" db="EMBL/GenBank/DDBJ databases">
        <title>Novel sulphate-reducing endosymbionts in the free-living metamonad Anaeramoeba.</title>
        <authorList>
            <person name="Jerlstrom-Hultqvist J."/>
            <person name="Cepicka I."/>
            <person name="Gallot-Lavallee L."/>
            <person name="Salas-Leiva D."/>
            <person name="Curtis B.A."/>
            <person name="Zahonova K."/>
            <person name="Pipaliya S."/>
            <person name="Dacks J."/>
            <person name="Roger A.J."/>
        </authorList>
    </citation>
    <scope>NUCLEOTIDE SEQUENCE</scope>
    <source>
        <strain evidence="2">BMAN</strain>
    </source>
</reference>
<dbReference type="PROSITE" id="PS51421">
    <property type="entry name" value="RAS"/>
    <property type="match status" value="1"/>
</dbReference>
<gene>
    <name evidence="2" type="ORF">M0811_13441</name>
</gene>
<protein>
    <submittedName>
        <fullName evidence="2">Ras-related protein rab-5c</fullName>
    </submittedName>
</protein>
<dbReference type="Gene3D" id="3.40.50.300">
    <property type="entry name" value="P-loop containing nucleotide triphosphate hydrolases"/>
    <property type="match status" value="1"/>
</dbReference>
<proteinExistence type="predicted"/>
<dbReference type="SMART" id="SM00176">
    <property type="entry name" value="RAN"/>
    <property type="match status" value="1"/>
</dbReference>
<dbReference type="PANTHER" id="PTHR47978">
    <property type="match status" value="1"/>
</dbReference>
<keyword evidence="1" id="KW-0547">Nucleotide-binding</keyword>
<keyword evidence="3" id="KW-1185">Reference proteome</keyword>
<dbReference type="SMART" id="SM00175">
    <property type="entry name" value="RAB"/>
    <property type="match status" value="1"/>
</dbReference>
<name>A0A9Q0L5W7_ANAIG</name>
<dbReference type="GO" id="GO:0003924">
    <property type="term" value="F:GTPase activity"/>
    <property type="evidence" value="ECO:0007669"/>
    <property type="project" value="InterPro"/>
</dbReference>
<comment type="caution">
    <text evidence="2">The sequence shown here is derived from an EMBL/GenBank/DDBJ whole genome shotgun (WGS) entry which is preliminary data.</text>
</comment>
<evidence type="ECO:0000313" key="3">
    <source>
        <dbReference type="Proteomes" id="UP001149090"/>
    </source>
</evidence>
<dbReference type="InterPro" id="IPR027417">
    <property type="entry name" value="P-loop_NTPase"/>
</dbReference>
<dbReference type="Pfam" id="PF00071">
    <property type="entry name" value="Ras"/>
    <property type="match status" value="1"/>
</dbReference>
<organism evidence="2 3">
    <name type="scientific">Anaeramoeba ignava</name>
    <name type="common">Anaerobic marine amoeba</name>
    <dbReference type="NCBI Taxonomy" id="1746090"/>
    <lineage>
        <taxon>Eukaryota</taxon>
        <taxon>Metamonada</taxon>
        <taxon>Anaeramoebidae</taxon>
        <taxon>Anaeramoeba</taxon>
    </lineage>
</organism>
<dbReference type="InterPro" id="IPR005225">
    <property type="entry name" value="Small_GTP-bd"/>
</dbReference>
<dbReference type="OMA" id="HIQSSAK"/>
<dbReference type="NCBIfam" id="TIGR00231">
    <property type="entry name" value="small_GTP"/>
    <property type="match status" value="1"/>
</dbReference>
<accession>A0A9Q0L5W7</accession>
<dbReference type="Proteomes" id="UP001149090">
    <property type="component" value="Unassembled WGS sequence"/>
</dbReference>
<dbReference type="AlphaFoldDB" id="A0A9Q0L5W7"/>